<feature type="region of interest" description="Disordered" evidence="3">
    <location>
        <begin position="41"/>
        <end position="69"/>
    </location>
</feature>
<reference evidence="6" key="1">
    <citation type="journal article" date="2012" name="Proc. Natl. Acad. Sci. U.S.A.">
        <title>Antigenic diversity is generated by distinct evolutionary mechanisms in African trypanosome species.</title>
        <authorList>
            <person name="Jackson A.P."/>
            <person name="Berry A."/>
            <person name="Aslett M."/>
            <person name="Allison H.C."/>
            <person name="Burton P."/>
            <person name="Vavrova-Anderson J."/>
            <person name="Brown R."/>
            <person name="Browne H."/>
            <person name="Corton N."/>
            <person name="Hauser H."/>
            <person name="Gamble J."/>
            <person name="Gilderthorp R."/>
            <person name="Marcello L."/>
            <person name="McQuillan J."/>
            <person name="Otto T.D."/>
            <person name="Quail M.A."/>
            <person name="Sanders M.J."/>
            <person name="van Tonder A."/>
            <person name="Ginger M.L."/>
            <person name="Field M.C."/>
            <person name="Barry J.D."/>
            <person name="Hertz-Fowler C."/>
            <person name="Berriman M."/>
        </authorList>
    </citation>
    <scope>NUCLEOTIDE SEQUENCE</scope>
    <source>
        <strain evidence="6">Y486</strain>
    </source>
</reference>
<gene>
    <name evidence="6" type="ORF">TVY486_0906280</name>
</gene>
<name>G0U3F0_TRYVY</name>
<dbReference type="GO" id="GO:0032259">
    <property type="term" value="P:methylation"/>
    <property type="evidence" value="ECO:0007669"/>
    <property type="project" value="UniProtKB-KW"/>
</dbReference>
<dbReference type="Gene3D" id="3.40.1280.10">
    <property type="match status" value="1"/>
</dbReference>
<keyword evidence="2" id="KW-0808">Transferase</keyword>
<sequence>MQGCRLPSARGFLLPSVIVVSSTVAPATFRHAPCHQRRWQSFAGEQRTTARRSKQGYSHPLAPKDPATRNIVIPDTVHAKAGSSAALSAEMLQKRAQRALLLQLQQNIIWEGTVINDQRHHLIEHFTKLRQNPKYRCSKQMMIVGGKEILRELFDQGYTPRHLLLREGHDAPEWSKRKGVKTEVVRVDRRIAEACVPGNDGFIGDFNIPEPPPKEHLISNKQRFERVLVLDNVDDPGLLGTMLRTAAAFHYDVVITTNHCADLYDHRVVRAARGAHFQKAVPFYCLKEEDGEDVYGMLNHIVQRNNLSPVCFTPVNDDVDSNGETISTLVKSLGCDDASLLAGRFTKNTRCVGQETLNSYCCSRFTSELATGQLLILGPNQKRNSVRRWARHISVPMIQLLLDEVPCTDSLVSFSIVLSALRPHGNWDYLPACNDSSGDVSASFDLQTKRASVDIGANRYDLNENDLNLDEEEQIEKARLKNEFMKWKRLQGAKLSDYEHWMEAETKRIQEMASNERQRRRAPWKLPIWRWQKGAAGMPVAIPNIIDEYRMPLDRDALRTEKEISEKYIRPENYDM</sequence>
<keyword evidence="1" id="KW-0489">Methyltransferase</keyword>
<evidence type="ECO:0000256" key="4">
    <source>
        <dbReference type="SAM" id="SignalP"/>
    </source>
</evidence>
<dbReference type="SUPFAM" id="SSF75217">
    <property type="entry name" value="alpha/beta knot"/>
    <property type="match status" value="1"/>
</dbReference>
<dbReference type="VEuPathDB" id="TriTrypDB:TvY486_0906280"/>
<dbReference type="AlphaFoldDB" id="G0U3F0"/>
<dbReference type="InterPro" id="IPR029064">
    <property type="entry name" value="Ribosomal_eL30-like_sf"/>
</dbReference>
<evidence type="ECO:0000313" key="6">
    <source>
        <dbReference type="EMBL" id="CCC50807.1"/>
    </source>
</evidence>
<dbReference type="PANTHER" id="PTHR43191">
    <property type="entry name" value="RRNA METHYLTRANSFERASE 3"/>
    <property type="match status" value="1"/>
</dbReference>
<dbReference type="OMA" id="HCADLYD"/>
<protein>
    <recommendedName>
        <fullName evidence="5">tRNA/rRNA methyltransferase SpoU type domain-containing protein</fullName>
    </recommendedName>
</protein>
<dbReference type="PANTHER" id="PTHR43191:SF9">
    <property type="entry name" value="TRNA_RRNA METHYLTRANSFERASE SPOU TYPE DOMAIN-CONTAINING PROTEIN"/>
    <property type="match status" value="1"/>
</dbReference>
<dbReference type="EMBL" id="HE573025">
    <property type="protein sequence ID" value="CCC50807.1"/>
    <property type="molecule type" value="Genomic_DNA"/>
</dbReference>
<dbReference type="SUPFAM" id="SSF55315">
    <property type="entry name" value="L30e-like"/>
    <property type="match status" value="1"/>
</dbReference>
<dbReference type="InterPro" id="IPR029026">
    <property type="entry name" value="tRNA_m1G_MTases_N"/>
</dbReference>
<feature type="chain" id="PRO_5003410391" description="tRNA/rRNA methyltransferase SpoU type domain-containing protein" evidence="4">
    <location>
        <begin position="23"/>
        <end position="576"/>
    </location>
</feature>
<dbReference type="GO" id="GO:0003723">
    <property type="term" value="F:RNA binding"/>
    <property type="evidence" value="ECO:0007669"/>
    <property type="project" value="InterPro"/>
</dbReference>
<evidence type="ECO:0000256" key="2">
    <source>
        <dbReference type="ARBA" id="ARBA00022679"/>
    </source>
</evidence>
<dbReference type="InterPro" id="IPR001537">
    <property type="entry name" value="SpoU_MeTrfase"/>
</dbReference>
<evidence type="ECO:0000259" key="5">
    <source>
        <dbReference type="Pfam" id="PF00588"/>
    </source>
</evidence>
<accession>G0U3F0</accession>
<keyword evidence="4" id="KW-0732">Signal</keyword>
<evidence type="ECO:0000256" key="3">
    <source>
        <dbReference type="SAM" id="MobiDB-lite"/>
    </source>
</evidence>
<organism evidence="6">
    <name type="scientific">Trypanosoma vivax (strain Y486)</name>
    <dbReference type="NCBI Taxonomy" id="1055687"/>
    <lineage>
        <taxon>Eukaryota</taxon>
        <taxon>Discoba</taxon>
        <taxon>Euglenozoa</taxon>
        <taxon>Kinetoplastea</taxon>
        <taxon>Metakinetoplastina</taxon>
        <taxon>Trypanosomatida</taxon>
        <taxon>Trypanosomatidae</taxon>
        <taxon>Trypanosoma</taxon>
        <taxon>Duttonella</taxon>
    </lineage>
</organism>
<dbReference type="InterPro" id="IPR051259">
    <property type="entry name" value="rRNA_Methyltransferase"/>
</dbReference>
<feature type="domain" description="tRNA/rRNA methyltransferase SpoU type" evidence="5">
    <location>
        <begin position="227"/>
        <end position="278"/>
    </location>
</feature>
<evidence type="ECO:0000256" key="1">
    <source>
        <dbReference type="ARBA" id="ARBA00022603"/>
    </source>
</evidence>
<dbReference type="GO" id="GO:0006396">
    <property type="term" value="P:RNA processing"/>
    <property type="evidence" value="ECO:0007669"/>
    <property type="project" value="InterPro"/>
</dbReference>
<feature type="signal peptide" evidence="4">
    <location>
        <begin position="1"/>
        <end position="22"/>
    </location>
</feature>
<dbReference type="InterPro" id="IPR029028">
    <property type="entry name" value="Alpha/beta_knot_MTases"/>
</dbReference>
<dbReference type="Pfam" id="PF00588">
    <property type="entry name" value="SpoU_methylase"/>
    <property type="match status" value="1"/>
</dbReference>
<dbReference type="GO" id="GO:0008173">
    <property type="term" value="F:RNA methyltransferase activity"/>
    <property type="evidence" value="ECO:0007669"/>
    <property type="project" value="InterPro"/>
</dbReference>
<proteinExistence type="predicted"/>